<keyword evidence="4" id="KW-1185">Reference proteome</keyword>
<organism evidence="3 4">
    <name type="scientific">Hafnia psychrotolerans</name>
    <dbReference type="NCBI Taxonomy" id="1477018"/>
    <lineage>
        <taxon>Bacteria</taxon>
        <taxon>Pseudomonadati</taxon>
        <taxon>Pseudomonadota</taxon>
        <taxon>Gammaproteobacteria</taxon>
        <taxon>Enterobacterales</taxon>
        <taxon>Hafniaceae</taxon>
        <taxon>Hafnia</taxon>
    </lineage>
</organism>
<dbReference type="InterPro" id="IPR057666">
    <property type="entry name" value="DrpA_SLOG"/>
</dbReference>
<evidence type="ECO:0000313" key="4">
    <source>
        <dbReference type="Proteomes" id="UP000627464"/>
    </source>
</evidence>
<gene>
    <name evidence="3" type="ORF">GCM10011328_37220</name>
</gene>
<dbReference type="Gene3D" id="3.40.50.450">
    <property type="match status" value="1"/>
</dbReference>
<accession>A0ABQ1H6C5</accession>
<comment type="similarity">
    <text evidence="1">Belongs to the DprA/Smf family.</text>
</comment>
<evidence type="ECO:0000259" key="2">
    <source>
        <dbReference type="Pfam" id="PF02481"/>
    </source>
</evidence>
<comment type="caution">
    <text evidence="3">The sequence shown here is derived from an EMBL/GenBank/DDBJ whole genome shotgun (WGS) entry which is preliminary data.</text>
</comment>
<dbReference type="InterPro" id="IPR003488">
    <property type="entry name" value="DprA"/>
</dbReference>
<dbReference type="Pfam" id="PF02481">
    <property type="entry name" value="DNA_processg_A"/>
    <property type="match status" value="1"/>
</dbReference>
<protein>
    <recommendedName>
        <fullName evidence="2">Smf/DprA SLOG domain-containing protein</fullName>
    </recommendedName>
</protein>
<evidence type="ECO:0000313" key="3">
    <source>
        <dbReference type="EMBL" id="GGA58289.1"/>
    </source>
</evidence>
<sequence length="311" mass="35010">MSIFNFSTDSQNKPMSLLDFASHNSFERAVSPFREMAAYEALWTEQGATFKTIADKFRHAHGNVLPSELVPDSTIETFKSKLKNILDKYNVDDFGVRVHGAGEYPEKLRDARHPIEVLYYQGWWDLVNTPSVAVVGSRKVSEEGARRTRKLVKCLVNDGFTIVSGLAEGVDTCAHETALEMGGNTIAVIGTPLSHNYPKQNVDLQKKIRDNFLLISQVPFQRYLDQDYRSNRIFFPERNVTMSALTKATIIIEASDTSGTLTQARAALAQGRKLFILESCFKNTSISWPAKYEAQGAIRVRDYDDIRSNLD</sequence>
<dbReference type="SUPFAM" id="SSF102405">
    <property type="entry name" value="MCP/YpsA-like"/>
    <property type="match status" value="1"/>
</dbReference>
<dbReference type="Proteomes" id="UP000627464">
    <property type="component" value="Unassembled WGS sequence"/>
</dbReference>
<feature type="domain" description="Smf/DprA SLOG" evidence="2">
    <location>
        <begin position="98"/>
        <end position="310"/>
    </location>
</feature>
<dbReference type="PANTHER" id="PTHR43022:SF1">
    <property type="entry name" value="PROTEIN SMF"/>
    <property type="match status" value="1"/>
</dbReference>
<dbReference type="EMBL" id="BMFZ01000012">
    <property type="protein sequence ID" value="GGA58289.1"/>
    <property type="molecule type" value="Genomic_DNA"/>
</dbReference>
<dbReference type="PANTHER" id="PTHR43022">
    <property type="entry name" value="PROTEIN SMF"/>
    <property type="match status" value="1"/>
</dbReference>
<name>A0ABQ1H6C5_9GAMM</name>
<proteinExistence type="inferred from homology"/>
<reference evidence="4" key="1">
    <citation type="journal article" date="2019" name="Int. J. Syst. Evol. Microbiol.">
        <title>The Global Catalogue of Microorganisms (GCM) 10K type strain sequencing project: providing services to taxonomists for standard genome sequencing and annotation.</title>
        <authorList>
            <consortium name="The Broad Institute Genomics Platform"/>
            <consortium name="The Broad Institute Genome Sequencing Center for Infectious Disease"/>
            <person name="Wu L."/>
            <person name="Ma J."/>
        </authorList>
    </citation>
    <scope>NUCLEOTIDE SEQUENCE [LARGE SCALE GENOMIC DNA]</scope>
    <source>
        <strain evidence="4">CGMCC 1.12806</strain>
    </source>
</reference>
<evidence type="ECO:0000256" key="1">
    <source>
        <dbReference type="ARBA" id="ARBA00006525"/>
    </source>
</evidence>